<evidence type="ECO:0000256" key="5">
    <source>
        <dbReference type="ARBA" id="ARBA00023136"/>
    </source>
</evidence>
<evidence type="ECO:0000256" key="6">
    <source>
        <dbReference type="SAM" id="MobiDB-lite"/>
    </source>
</evidence>
<dbReference type="InParanoid" id="A0A6P7WXL1"/>
<dbReference type="KEGG" id="muo:115460200"/>
<reference evidence="8" key="1">
    <citation type="submission" date="2025-08" db="UniProtKB">
        <authorList>
            <consortium name="RefSeq"/>
        </authorList>
    </citation>
    <scope>IDENTIFICATION</scope>
</reference>
<dbReference type="GO" id="GO:0016301">
    <property type="term" value="F:kinase activity"/>
    <property type="evidence" value="ECO:0007669"/>
    <property type="project" value="UniProtKB-KW"/>
</dbReference>
<dbReference type="GeneID" id="115460200"/>
<protein>
    <submittedName>
        <fullName evidence="8">Golgi-associated kinase 1A isoform X1</fullName>
    </submittedName>
</protein>
<keyword evidence="5" id="KW-0472">Membrane</keyword>
<evidence type="ECO:0000256" key="4">
    <source>
        <dbReference type="ARBA" id="ARBA00023034"/>
    </source>
</evidence>
<dbReference type="RefSeq" id="XP_030045886.1">
    <property type="nucleotide sequence ID" value="XM_030190026.1"/>
</dbReference>
<feature type="compositionally biased region" description="Basic and acidic residues" evidence="6">
    <location>
        <begin position="124"/>
        <end position="140"/>
    </location>
</feature>
<keyword evidence="7" id="KW-1185">Reference proteome</keyword>
<comment type="similarity">
    <text evidence="3">Belongs to the GASK family.</text>
</comment>
<gene>
    <name evidence="8" type="primary">GASK1A</name>
</gene>
<proteinExistence type="inferred from homology"/>
<dbReference type="GO" id="GO:0005794">
    <property type="term" value="C:Golgi apparatus"/>
    <property type="evidence" value="ECO:0007669"/>
    <property type="project" value="UniProtKB-SubCell"/>
</dbReference>
<dbReference type="Pfam" id="PF15051">
    <property type="entry name" value="FAM198"/>
    <property type="match status" value="1"/>
</dbReference>
<comment type="subcellular location">
    <subcellularLocation>
        <location evidence="1">Endomembrane system</location>
    </subcellularLocation>
    <subcellularLocation>
        <location evidence="2">Golgi apparatus</location>
    </subcellularLocation>
</comment>
<organism evidence="7 8">
    <name type="scientific">Microcaecilia unicolor</name>
    <dbReference type="NCBI Taxonomy" id="1415580"/>
    <lineage>
        <taxon>Eukaryota</taxon>
        <taxon>Metazoa</taxon>
        <taxon>Chordata</taxon>
        <taxon>Craniata</taxon>
        <taxon>Vertebrata</taxon>
        <taxon>Euteleostomi</taxon>
        <taxon>Amphibia</taxon>
        <taxon>Gymnophiona</taxon>
        <taxon>Siphonopidae</taxon>
        <taxon>Microcaecilia</taxon>
    </lineage>
</organism>
<evidence type="ECO:0000256" key="3">
    <source>
        <dbReference type="ARBA" id="ARBA00007691"/>
    </source>
</evidence>
<dbReference type="Proteomes" id="UP000515156">
    <property type="component" value="Chromosome 1"/>
</dbReference>
<dbReference type="InterPro" id="IPR029207">
    <property type="entry name" value="FAM198"/>
</dbReference>
<dbReference type="PANTHER" id="PTHR15905:SF5">
    <property type="entry name" value="GOLGI-ASSOCIATED KINASE 1A"/>
    <property type="match status" value="1"/>
</dbReference>
<keyword evidence="8" id="KW-0808">Transferase</keyword>
<keyword evidence="4" id="KW-0333">Golgi apparatus</keyword>
<sequence length="632" mass="72714">MSIRGGRKNNSGTSLHYKGMALRPWIKMRWKRRPVAGFCFLFALSIVLINSFSTLPPNSDSKSGFQLPPLTKPHGHVRRKRLWMSTTNSIFWKAQSFKRMKWDPSPLGYNCGKPPVDNSSSILNDKDKHKESSKEAENDPRLMKRHGCVNKSLKANSNPKLWALSLRNKHKQISTRSNVSLKKTANKNTQNVTLYSHPSVSNKKVLLDATTQILSLLKNSPAGQSAVLQKQYKPDVQGDSGKWQQSEMVTAFPYLNKILSVRRTKGGRQEEGKQSDITLGKYAERDVYFSSDVERLRKSVWCTDFHEGPYLAQLQDRSLSKLQYPPWFTSNDLQKMRLLANGEVWTKTRIPAHGQILKVGFFANYTPMSYDLEKHCLDGLCGLIKRPTDLYEVLAFHLDRVLGLNRSLPIVARKFKNDLLPYRYTNGLVRPIIWWAPDILHLEDANNDQNSIVLGWLQYQALLKQGCRVGDSVPCLTIKHIEWAKLALFDFLLQVQDRLDRYCCGFQPDPKESCVEERLHDKCRNPEELFLVHILVRESNPAHLVYIDNAGRPDHPEDKLNFRLLEGIDQFPETAVAVLQSGCLQYMLMKSLFIDREFWESQGGQQGLKAWLHNIERRAQILLQYIQDRNLQ</sequence>
<dbReference type="FunCoup" id="A0A6P7WXL1">
    <property type="interactions" value="361"/>
</dbReference>
<evidence type="ECO:0000256" key="2">
    <source>
        <dbReference type="ARBA" id="ARBA00004555"/>
    </source>
</evidence>
<keyword evidence="8" id="KW-0418">Kinase</keyword>
<name>A0A6P7WXL1_9AMPH</name>
<evidence type="ECO:0000256" key="1">
    <source>
        <dbReference type="ARBA" id="ARBA00004308"/>
    </source>
</evidence>
<dbReference type="AlphaFoldDB" id="A0A6P7WXL1"/>
<dbReference type="PANTHER" id="PTHR15905">
    <property type="entry name" value="GOLGI-ASSOCIATED KINASE 1B-RELATED"/>
    <property type="match status" value="1"/>
</dbReference>
<evidence type="ECO:0000313" key="8">
    <source>
        <dbReference type="RefSeq" id="XP_030045886.1"/>
    </source>
</evidence>
<accession>A0A6P7WXL1</accession>
<feature type="region of interest" description="Disordered" evidence="6">
    <location>
        <begin position="113"/>
        <end position="140"/>
    </location>
</feature>
<dbReference type="CTD" id="729085"/>
<dbReference type="OrthoDB" id="10011371at2759"/>
<evidence type="ECO:0000313" key="7">
    <source>
        <dbReference type="Proteomes" id="UP000515156"/>
    </source>
</evidence>